<reference evidence="1 2" key="1">
    <citation type="submission" date="2011-04" db="EMBL/GenBank/DDBJ databases">
        <authorList>
            <person name="Muzny D."/>
            <person name="Qin X."/>
            <person name="Deng J."/>
            <person name="Jiang H."/>
            <person name="Liu Y."/>
            <person name="Qu J."/>
            <person name="Song X.-Z."/>
            <person name="Zhang L."/>
            <person name="Thornton R."/>
            <person name="Coyle M."/>
            <person name="Francisco L."/>
            <person name="Jackson L."/>
            <person name="Javaid M."/>
            <person name="Korchina V."/>
            <person name="Kovar C."/>
            <person name="Mata R."/>
            <person name="Mathew T."/>
            <person name="Ngo R."/>
            <person name="Nguyen L."/>
            <person name="Nguyen N."/>
            <person name="Okwuonu G."/>
            <person name="Ongeri F."/>
            <person name="Pham C."/>
            <person name="Simmons D."/>
            <person name="Wilczek-Boney K."/>
            <person name="Hale W."/>
            <person name="Jakkamsetti A."/>
            <person name="Pham P."/>
            <person name="Ruth R."/>
            <person name="San Lucas F."/>
            <person name="Warren J."/>
            <person name="Zhang J."/>
            <person name="Zhao Z."/>
            <person name="Zhou C."/>
            <person name="Zhu D."/>
            <person name="Lee S."/>
            <person name="Bess C."/>
            <person name="Blankenburg K."/>
            <person name="Forbes L."/>
            <person name="Fu Q."/>
            <person name="Gubbala S."/>
            <person name="Hirani K."/>
            <person name="Jayaseelan J.C."/>
            <person name="Lara F."/>
            <person name="Munidasa M."/>
            <person name="Palculict T."/>
            <person name="Patil S."/>
            <person name="Pu L.-L."/>
            <person name="Saada N."/>
            <person name="Tang L."/>
            <person name="Weissenberger G."/>
            <person name="Zhu Y."/>
            <person name="Hemphill L."/>
            <person name="Shang Y."/>
            <person name="Youmans B."/>
            <person name="Ayvaz T."/>
            <person name="Ross M."/>
            <person name="Santibanez J."/>
            <person name="Aqrawi P."/>
            <person name="Gross S."/>
            <person name="Joshi V."/>
            <person name="Fowler G."/>
            <person name="Nazareth L."/>
            <person name="Reid J."/>
            <person name="Worley K."/>
            <person name="Petrosino J."/>
            <person name="Highlander S."/>
            <person name="Gibbs R."/>
        </authorList>
    </citation>
    <scope>NUCLEOTIDE SEQUENCE [LARGE SCALE GENOMIC DNA]</scope>
    <source>
        <strain evidence="1 2">ATCC 23330</strain>
    </source>
</reference>
<dbReference type="EMBL" id="AFHS01000063">
    <property type="protein sequence ID" value="EGK07230.1"/>
    <property type="molecule type" value="Genomic_DNA"/>
</dbReference>
<dbReference type="Proteomes" id="UP000004207">
    <property type="component" value="Unassembled WGS sequence"/>
</dbReference>
<dbReference type="HOGENOM" id="CLU_3271386_0_0_4"/>
<evidence type="ECO:0000313" key="2">
    <source>
        <dbReference type="Proteomes" id="UP000004207"/>
    </source>
</evidence>
<gene>
    <name evidence="1" type="ORF">HMPREF0476_1893</name>
</gene>
<evidence type="ECO:0000313" key="1">
    <source>
        <dbReference type="EMBL" id="EGK07230.1"/>
    </source>
</evidence>
<accession>F5S9L0</accession>
<comment type="caution">
    <text evidence="1">The sequence shown here is derived from an EMBL/GenBank/DDBJ whole genome shotgun (WGS) entry which is preliminary data.</text>
</comment>
<sequence>MIVSANKRAGCFLHQKSSLHFLSTTLSNLIHKLTHNFIHTL</sequence>
<organism evidence="1 2">
    <name type="scientific">Kingella kingae ATCC 23330</name>
    <dbReference type="NCBI Taxonomy" id="887327"/>
    <lineage>
        <taxon>Bacteria</taxon>
        <taxon>Pseudomonadati</taxon>
        <taxon>Pseudomonadota</taxon>
        <taxon>Betaproteobacteria</taxon>
        <taxon>Neisseriales</taxon>
        <taxon>Neisseriaceae</taxon>
        <taxon>Kingella</taxon>
    </lineage>
</organism>
<keyword evidence="2" id="KW-1185">Reference proteome</keyword>
<protein>
    <submittedName>
        <fullName evidence="1">Uncharacterized protein</fullName>
    </submittedName>
</protein>
<proteinExistence type="predicted"/>
<name>F5S9L0_KINKI</name>
<dbReference type="AlphaFoldDB" id="F5S9L0"/>